<organism evidence="2 3">
    <name type="scientific">Paenibacillus cisolokensis</name>
    <dbReference type="NCBI Taxonomy" id="1658519"/>
    <lineage>
        <taxon>Bacteria</taxon>
        <taxon>Bacillati</taxon>
        <taxon>Bacillota</taxon>
        <taxon>Bacilli</taxon>
        <taxon>Bacillales</taxon>
        <taxon>Paenibacillaceae</taxon>
        <taxon>Paenibacillus</taxon>
    </lineage>
</organism>
<sequence>MLPSVLTEVREHFFITEGGGVVRSFWIWLFMLAASWLAALLHNGMEQVRAYELAGCAVFSPCSSWRRFSGFGRLL</sequence>
<dbReference type="EMBL" id="BOVJ01000185">
    <property type="protein sequence ID" value="GIQ66494.1"/>
    <property type="molecule type" value="Genomic_DNA"/>
</dbReference>
<comment type="caution">
    <text evidence="2">The sequence shown here is derived from an EMBL/GenBank/DDBJ whole genome shotgun (WGS) entry which is preliminary data.</text>
</comment>
<proteinExistence type="predicted"/>
<reference evidence="2 3" key="1">
    <citation type="submission" date="2021-04" db="EMBL/GenBank/DDBJ databases">
        <title>Draft genome sequence of Paenibacillus cisolokensis, LC2-13A.</title>
        <authorList>
            <person name="Uke A."/>
            <person name="Chhe C."/>
            <person name="Baramee S."/>
            <person name="Kosugi A."/>
        </authorList>
    </citation>
    <scope>NUCLEOTIDE SEQUENCE [LARGE SCALE GENOMIC DNA]</scope>
    <source>
        <strain evidence="2 3">LC2-13A</strain>
    </source>
</reference>
<name>A0ABQ4NE48_9BACL</name>
<protein>
    <submittedName>
        <fullName evidence="2">Uncharacterized protein</fullName>
    </submittedName>
</protein>
<keyword evidence="1" id="KW-0472">Membrane</keyword>
<keyword evidence="3" id="KW-1185">Reference proteome</keyword>
<evidence type="ECO:0000256" key="1">
    <source>
        <dbReference type="SAM" id="Phobius"/>
    </source>
</evidence>
<keyword evidence="1" id="KW-1133">Transmembrane helix</keyword>
<keyword evidence="1" id="KW-0812">Transmembrane</keyword>
<accession>A0ABQ4NE48</accession>
<evidence type="ECO:0000313" key="3">
    <source>
        <dbReference type="Proteomes" id="UP000680304"/>
    </source>
</evidence>
<evidence type="ECO:0000313" key="2">
    <source>
        <dbReference type="EMBL" id="GIQ66494.1"/>
    </source>
</evidence>
<dbReference type="Proteomes" id="UP000680304">
    <property type="component" value="Unassembled WGS sequence"/>
</dbReference>
<feature type="transmembrane region" description="Helical" evidence="1">
    <location>
        <begin position="20"/>
        <end position="41"/>
    </location>
</feature>
<gene>
    <name evidence="2" type="ORF">PACILC2_50620</name>
</gene>